<reference evidence="4" key="1">
    <citation type="submission" date="2017-02" db="EMBL/GenBank/DDBJ databases">
        <authorList>
            <person name="Dridi B."/>
        </authorList>
    </citation>
    <scope>NUCLEOTIDE SEQUENCE [LARGE SCALE GENOMIC DNA]</scope>
    <source>
        <strain evidence="4">bH819</strain>
    </source>
</reference>
<dbReference type="PANTHER" id="PTHR37806">
    <property type="entry name" value="LMO0724 PROTEIN"/>
    <property type="match status" value="1"/>
</dbReference>
<gene>
    <name evidence="3" type="ORF">FM121_06285</name>
</gene>
<name>A0A1X6WN60_9ENTE</name>
<dbReference type="EMBL" id="FWFD01000009">
    <property type="protein sequence ID" value="SLM85688.1"/>
    <property type="molecule type" value="Genomic_DNA"/>
</dbReference>
<dbReference type="InterPro" id="IPR016997">
    <property type="entry name" value="UCP032442"/>
</dbReference>
<dbReference type="AlphaFoldDB" id="A0A1X6WN60"/>
<feature type="domain" description="Peptidase C39-like" evidence="2">
    <location>
        <begin position="70"/>
        <end position="234"/>
    </location>
</feature>
<keyword evidence="1" id="KW-0812">Transmembrane</keyword>
<keyword evidence="4" id="KW-1185">Reference proteome</keyword>
<organism evidence="3 4">
    <name type="scientific">Vagococcus fluvialis bH819</name>
    <dbReference type="NCBI Taxonomy" id="1255619"/>
    <lineage>
        <taxon>Bacteria</taxon>
        <taxon>Bacillati</taxon>
        <taxon>Bacillota</taxon>
        <taxon>Bacilli</taxon>
        <taxon>Lactobacillales</taxon>
        <taxon>Enterococcaceae</taxon>
        <taxon>Vagococcus</taxon>
    </lineage>
</organism>
<evidence type="ECO:0000313" key="4">
    <source>
        <dbReference type="Proteomes" id="UP000195918"/>
    </source>
</evidence>
<dbReference type="PANTHER" id="PTHR37806:SF1">
    <property type="entry name" value="PEPTIDASE C39-LIKE DOMAIN-CONTAINING PROTEIN"/>
    <property type="match status" value="1"/>
</dbReference>
<dbReference type="Gene3D" id="3.90.70.10">
    <property type="entry name" value="Cysteine proteinases"/>
    <property type="match status" value="1"/>
</dbReference>
<evidence type="ECO:0000259" key="2">
    <source>
        <dbReference type="Pfam" id="PF13529"/>
    </source>
</evidence>
<keyword evidence="1" id="KW-1133">Transmembrane helix</keyword>
<dbReference type="OrthoDB" id="1164310at2"/>
<dbReference type="RefSeq" id="WP_086951329.1">
    <property type="nucleotide sequence ID" value="NZ_FWFD01000009.1"/>
</dbReference>
<keyword evidence="1" id="KW-0472">Membrane</keyword>
<dbReference type="Proteomes" id="UP000195918">
    <property type="component" value="Unassembled WGS sequence"/>
</dbReference>
<dbReference type="InterPro" id="IPR039564">
    <property type="entry name" value="Peptidase_C39-like"/>
</dbReference>
<dbReference type="Pfam" id="PF13529">
    <property type="entry name" value="Peptidase_C39_2"/>
    <property type="match status" value="1"/>
</dbReference>
<proteinExistence type="predicted"/>
<feature type="transmembrane region" description="Helical" evidence="1">
    <location>
        <begin position="7"/>
        <end position="29"/>
    </location>
</feature>
<accession>A0A1X6WN60</accession>
<evidence type="ECO:0000256" key="1">
    <source>
        <dbReference type="SAM" id="Phobius"/>
    </source>
</evidence>
<sequence>MKKIAKIFIILVISIAGFLGTKIIVSMAIENAKVSKETSYIYLKRKTNLLVGTGGDSSMLIDNTEDYRLPVSLANQLDEPSLENGCEVTALSMLLNYYSYDYNKNVLQEKIKKEPYQDKHNYFGDPDMGFVGDASGKTPGSGVNVEPIYELATQVVKSPYKVVNSSGLPLNEILEKVHEGHPVWVITTIDYQEPKDNDLVDWPTRNGMKQFSIKHHAAVIIGFNQEEVFLNDPYGKEVIVKKNIFEQIYIKTGQQSLYIQ</sequence>
<protein>
    <recommendedName>
        <fullName evidence="2">Peptidase C39-like domain-containing protein</fullName>
    </recommendedName>
</protein>
<dbReference type="PIRSF" id="PIRSF032442">
    <property type="entry name" value="UCP032442"/>
    <property type="match status" value="1"/>
</dbReference>
<evidence type="ECO:0000313" key="3">
    <source>
        <dbReference type="EMBL" id="SLM85688.1"/>
    </source>
</evidence>